<feature type="non-terminal residue" evidence="3">
    <location>
        <position position="1"/>
    </location>
</feature>
<gene>
    <name evidence="3" type="ORF">OCBIM_22000171mg</name>
</gene>
<dbReference type="EMBL" id="KQ416847">
    <property type="protein sequence ID" value="KOF94887.1"/>
    <property type="molecule type" value="Genomic_DNA"/>
</dbReference>
<evidence type="ECO:0000313" key="3">
    <source>
        <dbReference type="EMBL" id="KOF94887.1"/>
    </source>
</evidence>
<accession>A0A0L8I095</accession>
<keyword evidence="1" id="KW-0378">Hydrolase</keyword>
<sequence>KTRFFALIVSGGTSNSYLIITIIDFLRSEKKIVLAPVLSGITVTLLHNGRTFISRFKVPINITPESCCNVPSQDATVQLFRVTSLIIVDEVSQGDKLVYEYLDRSLRDTRANESLFGEVSQIMQAIVKASYIWMSVTEFSLKKNMSVRNSSDAIFATFLIYIDSGQCSFSDPLRNVIRIRPDFVLETSSIFEICEFVYNDLSQNYKIASWLC</sequence>
<evidence type="ECO:0000256" key="1">
    <source>
        <dbReference type="RuleBase" id="RU363044"/>
    </source>
</evidence>
<keyword evidence="1" id="KW-0234">DNA repair</keyword>
<organism evidence="3">
    <name type="scientific">Octopus bimaculoides</name>
    <name type="common">California two-spotted octopus</name>
    <dbReference type="NCBI Taxonomy" id="37653"/>
    <lineage>
        <taxon>Eukaryota</taxon>
        <taxon>Metazoa</taxon>
        <taxon>Spiralia</taxon>
        <taxon>Lophotrochozoa</taxon>
        <taxon>Mollusca</taxon>
        <taxon>Cephalopoda</taxon>
        <taxon>Coleoidea</taxon>
        <taxon>Octopodiformes</taxon>
        <taxon>Octopoda</taxon>
        <taxon>Incirrata</taxon>
        <taxon>Octopodidae</taxon>
        <taxon>Octopus</taxon>
    </lineage>
</organism>
<dbReference type="Gene3D" id="3.40.50.300">
    <property type="entry name" value="P-loop containing nucleotide triphosphate hydrolases"/>
    <property type="match status" value="1"/>
</dbReference>
<dbReference type="PANTHER" id="PTHR10492:SF57">
    <property type="entry name" value="ATP-DEPENDENT DNA HELICASE"/>
    <property type="match status" value="1"/>
</dbReference>
<dbReference type="GO" id="GO:0016887">
    <property type="term" value="F:ATP hydrolysis activity"/>
    <property type="evidence" value="ECO:0007669"/>
    <property type="project" value="RHEA"/>
</dbReference>
<dbReference type="PANTHER" id="PTHR10492">
    <property type="match status" value="1"/>
</dbReference>
<keyword evidence="1" id="KW-0227">DNA damage</keyword>
<dbReference type="AlphaFoldDB" id="A0A0L8I095"/>
<comment type="cofactor">
    <cofactor evidence="1">
        <name>Mg(2+)</name>
        <dbReference type="ChEBI" id="CHEBI:18420"/>
    </cofactor>
</comment>
<keyword evidence="1" id="KW-0347">Helicase</keyword>
<evidence type="ECO:0000259" key="2">
    <source>
        <dbReference type="Pfam" id="PF05970"/>
    </source>
</evidence>
<comment type="catalytic activity">
    <reaction evidence="1">
        <text>ATP + H2O = ADP + phosphate + H(+)</text>
        <dbReference type="Rhea" id="RHEA:13065"/>
        <dbReference type="ChEBI" id="CHEBI:15377"/>
        <dbReference type="ChEBI" id="CHEBI:15378"/>
        <dbReference type="ChEBI" id="CHEBI:30616"/>
        <dbReference type="ChEBI" id="CHEBI:43474"/>
        <dbReference type="ChEBI" id="CHEBI:456216"/>
        <dbReference type="EC" id="5.6.2.3"/>
    </reaction>
</comment>
<feature type="non-terminal residue" evidence="3">
    <location>
        <position position="212"/>
    </location>
</feature>
<dbReference type="EC" id="5.6.2.3" evidence="1"/>
<name>A0A0L8I095_OCTBM</name>
<dbReference type="STRING" id="37653.A0A0L8I095"/>
<feature type="domain" description="DNA helicase Pif1-like DEAD-box helicase" evidence="2">
    <location>
        <begin position="4"/>
        <end position="117"/>
    </location>
</feature>
<dbReference type="Pfam" id="PF05970">
    <property type="entry name" value="PIF1"/>
    <property type="match status" value="1"/>
</dbReference>
<reference evidence="3" key="1">
    <citation type="submission" date="2015-07" db="EMBL/GenBank/DDBJ databases">
        <title>MeaNS - Measles Nucleotide Surveillance Program.</title>
        <authorList>
            <person name="Tran T."/>
            <person name="Druce J."/>
        </authorList>
    </citation>
    <scope>NUCLEOTIDE SEQUENCE</scope>
    <source>
        <strain evidence="3">UCB-OBI-ISO-001</strain>
        <tissue evidence="3">Gonad</tissue>
    </source>
</reference>
<keyword evidence="1" id="KW-0067">ATP-binding</keyword>
<dbReference type="GO" id="GO:0006310">
    <property type="term" value="P:DNA recombination"/>
    <property type="evidence" value="ECO:0007669"/>
    <property type="project" value="UniProtKB-KW"/>
</dbReference>
<dbReference type="InterPro" id="IPR027417">
    <property type="entry name" value="P-loop_NTPase"/>
</dbReference>
<dbReference type="GO" id="GO:0005524">
    <property type="term" value="F:ATP binding"/>
    <property type="evidence" value="ECO:0007669"/>
    <property type="project" value="UniProtKB-KW"/>
</dbReference>
<proteinExistence type="inferred from homology"/>
<dbReference type="GO" id="GO:0043139">
    <property type="term" value="F:5'-3' DNA helicase activity"/>
    <property type="evidence" value="ECO:0007669"/>
    <property type="project" value="UniProtKB-EC"/>
</dbReference>
<keyword evidence="1" id="KW-0233">DNA recombination</keyword>
<keyword evidence="1" id="KW-0547">Nucleotide-binding</keyword>
<comment type="similarity">
    <text evidence="1">Belongs to the helicase family.</text>
</comment>
<dbReference type="InterPro" id="IPR010285">
    <property type="entry name" value="DNA_helicase_pif1-like_DEAD"/>
</dbReference>
<dbReference type="GO" id="GO:0000723">
    <property type="term" value="P:telomere maintenance"/>
    <property type="evidence" value="ECO:0007669"/>
    <property type="project" value="InterPro"/>
</dbReference>
<protein>
    <recommendedName>
        <fullName evidence="1">ATP-dependent DNA helicase</fullName>
        <ecNumber evidence="1">5.6.2.3</ecNumber>
    </recommendedName>
</protein>
<dbReference type="GO" id="GO:0006281">
    <property type="term" value="P:DNA repair"/>
    <property type="evidence" value="ECO:0007669"/>
    <property type="project" value="UniProtKB-KW"/>
</dbReference>